<feature type="region of interest" description="Disordered" evidence="3">
    <location>
        <begin position="377"/>
        <end position="401"/>
    </location>
</feature>
<dbReference type="OrthoDB" id="191979at2759"/>
<sequence length="454" mass="51088">MPIDIVSTAVFDGPQAIPGWNYLTTYGPAVAVAAATKYYFSGTSNTFKRELHGNVYIITGGTSGLGAELAYELANKGAQLILLSRSTDDAWTVEFIEDLRDKTNNFMIYAEHCDLNSLHLVRLFATKWLDNQPPRRLDGVICCAADCVPRGRDRQVSVDGVETQLAVNYLAHYHLLTLLKPSLHVQPPDRDVRVVLTTCTSQAAGLVDKDDLLWDFRQYPVNSPWKVFGTSKLLLGMFGRSFQRELNSYDRKDKAPCNVKVSIVNPGIMRSPSTRRFISMGTIWGLFLYVLLFPIWYIFFKDTVQGVQSLLFAIYAPMLGAQDGGNIIQECKILTKTRPELTDEVLQDEVFAKTAEHIQQLEKLSAIERKKQEKKLGIDKKKAEAEQKKKEDVHEKPQTEEELQYKLDAIRKSMGILSQLGEMPLFPEEGVDAAKKKHTPKSTGSKPKGKARKR</sequence>
<dbReference type="InterPro" id="IPR036291">
    <property type="entry name" value="NAD(P)-bd_dom_sf"/>
</dbReference>
<evidence type="ECO:0000256" key="4">
    <source>
        <dbReference type="SAM" id="Phobius"/>
    </source>
</evidence>
<reference evidence="6 7" key="1">
    <citation type="submission" date="2018-03" db="EMBL/GenBank/DDBJ databases">
        <title>Candida pseudohaemulonii genome assembly and annotation.</title>
        <authorList>
            <person name="Munoz J.F."/>
            <person name="Gade L.G."/>
            <person name="Chow N.A."/>
            <person name="Litvintseva A.P."/>
            <person name="Loparev V.N."/>
            <person name="Cuomo C.A."/>
        </authorList>
    </citation>
    <scope>NUCLEOTIDE SEQUENCE [LARGE SCALE GENOMIC DNA]</scope>
    <source>
        <strain evidence="6 7">B12108</strain>
    </source>
</reference>
<dbReference type="GeneID" id="36563400"/>
<comment type="caution">
    <text evidence="6">The sequence shown here is derived from an EMBL/GenBank/DDBJ whole genome shotgun (WGS) entry which is preliminary data.</text>
</comment>
<proteinExistence type="inferred from homology"/>
<evidence type="ECO:0000256" key="3">
    <source>
        <dbReference type="SAM" id="MobiDB-lite"/>
    </source>
</evidence>
<dbReference type="RefSeq" id="XP_024715070.1">
    <property type="nucleotide sequence ID" value="XM_024855471.1"/>
</dbReference>
<feature type="region of interest" description="Disordered" evidence="3">
    <location>
        <begin position="428"/>
        <end position="454"/>
    </location>
</feature>
<keyword evidence="4" id="KW-0472">Membrane</keyword>
<dbReference type="InterPro" id="IPR002347">
    <property type="entry name" value="SDR_fam"/>
</dbReference>
<dbReference type="Pfam" id="PF08659">
    <property type="entry name" value="KR"/>
    <property type="match status" value="1"/>
</dbReference>
<keyword evidence="4" id="KW-1133">Transmembrane helix</keyword>
<feature type="domain" description="Ketoreductase (KR)" evidence="5">
    <location>
        <begin position="55"/>
        <end position="145"/>
    </location>
</feature>
<name>A0A2P7YWM5_9ASCO</name>
<evidence type="ECO:0000256" key="2">
    <source>
        <dbReference type="ARBA" id="ARBA00023002"/>
    </source>
</evidence>
<protein>
    <recommendedName>
        <fullName evidence="5">Ketoreductase (KR) domain-containing protein</fullName>
    </recommendedName>
</protein>
<dbReference type="Gene3D" id="3.40.50.720">
    <property type="entry name" value="NAD(P)-binding Rossmann-like Domain"/>
    <property type="match status" value="1"/>
</dbReference>
<evidence type="ECO:0000256" key="1">
    <source>
        <dbReference type="ARBA" id="ARBA00006484"/>
    </source>
</evidence>
<comment type="similarity">
    <text evidence="1">Belongs to the short-chain dehydrogenases/reductases (SDR) family.</text>
</comment>
<accession>A0A2P7YWM5</accession>
<evidence type="ECO:0000313" key="6">
    <source>
        <dbReference type="EMBL" id="PSK40371.1"/>
    </source>
</evidence>
<organism evidence="6 7">
    <name type="scientific">Candidozyma pseudohaemuli</name>
    <dbReference type="NCBI Taxonomy" id="418784"/>
    <lineage>
        <taxon>Eukaryota</taxon>
        <taxon>Fungi</taxon>
        <taxon>Dikarya</taxon>
        <taxon>Ascomycota</taxon>
        <taxon>Saccharomycotina</taxon>
        <taxon>Pichiomycetes</taxon>
        <taxon>Metschnikowiaceae</taxon>
        <taxon>Candidozyma</taxon>
    </lineage>
</organism>
<evidence type="ECO:0000313" key="7">
    <source>
        <dbReference type="Proteomes" id="UP000241107"/>
    </source>
</evidence>
<dbReference type="AlphaFoldDB" id="A0A2P7YWM5"/>
<dbReference type="GO" id="GO:0016491">
    <property type="term" value="F:oxidoreductase activity"/>
    <property type="evidence" value="ECO:0007669"/>
    <property type="project" value="UniProtKB-KW"/>
</dbReference>
<gene>
    <name evidence="6" type="ORF">C7M61_000006</name>
</gene>
<dbReference type="VEuPathDB" id="FungiDB:C7M61_000006"/>
<evidence type="ECO:0000259" key="5">
    <source>
        <dbReference type="Pfam" id="PF08659"/>
    </source>
</evidence>
<dbReference type="STRING" id="418784.A0A2P7YWM5"/>
<dbReference type="Proteomes" id="UP000241107">
    <property type="component" value="Unassembled WGS sequence"/>
</dbReference>
<keyword evidence="7" id="KW-1185">Reference proteome</keyword>
<keyword evidence="2" id="KW-0560">Oxidoreductase</keyword>
<feature type="transmembrane region" description="Helical" evidence="4">
    <location>
        <begin position="277"/>
        <end position="299"/>
    </location>
</feature>
<dbReference type="PRINTS" id="PR00081">
    <property type="entry name" value="GDHRDH"/>
</dbReference>
<dbReference type="InterPro" id="IPR013968">
    <property type="entry name" value="PKS_KR"/>
</dbReference>
<dbReference type="SUPFAM" id="SSF51735">
    <property type="entry name" value="NAD(P)-binding Rossmann-fold domains"/>
    <property type="match status" value="1"/>
</dbReference>
<dbReference type="PANTHER" id="PTHR24320:SF285">
    <property type="entry name" value="RETINOL DEHYDROGENASE 14"/>
    <property type="match status" value="1"/>
</dbReference>
<dbReference type="PANTHER" id="PTHR24320">
    <property type="entry name" value="RETINOL DEHYDROGENASE"/>
    <property type="match status" value="1"/>
</dbReference>
<keyword evidence="4" id="KW-0812">Transmembrane</keyword>
<dbReference type="EMBL" id="PYFQ01000001">
    <property type="protein sequence ID" value="PSK40371.1"/>
    <property type="molecule type" value="Genomic_DNA"/>
</dbReference>